<dbReference type="PANTHER" id="PTHR13395">
    <property type="entry name" value="SISTER CHROMATID COHESION PROTEIN DCC1-RELATED"/>
    <property type="match status" value="1"/>
</dbReference>
<comment type="caution">
    <text evidence="3">The sequence shown here is derived from an EMBL/GenBank/DDBJ whole genome shotgun (WGS) entry which is preliminary data.</text>
</comment>
<dbReference type="GO" id="GO:0031390">
    <property type="term" value="C:Ctf18 RFC-like complex"/>
    <property type="evidence" value="ECO:0007669"/>
    <property type="project" value="InterPro"/>
</dbReference>
<name>A0A422P9T1_9TRYP</name>
<dbReference type="GO" id="GO:0000785">
    <property type="term" value="C:chromatin"/>
    <property type="evidence" value="ECO:0007669"/>
    <property type="project" value="TreeGrafter"/>
</dbReference>
<gene>
    <name evidence="3" type="ORF">Tco025E_05833</name>
</gene>
<evidence type="ECO:0000256" key="1">
    <source>
        <dbReference type="ARBA" id="ARBA00007017"/>
    </source>
</evidence>
<proteinExistence type="inferred from homology"/>
<reference evidence="3 4" key="1">
    <citation type="journal article" date="2018" name="BMC Genomics">
        <title>Genomic comparison of Trypanosoma conorhini and Trypanosoma rangeli to Trypanosoma cruzi strains of high and low virulence.</title>
        <authorList>
            <person name="Bradwell K.R."/>
            <person name="Koparde V.N."/>
            <person name="Matveyev A.V."/>
            <person name="Serrano M.G."/>
            <person name="Alves J.M."/>
            <person name="Parikh H."/>
            <person name="Huang B."/>
            <person name="Lee V."/>
            <person name="Espinosa-Alvarez O."/>
            <person name="Ortiz P.A."/>
            <person name="Costa-Martins A.G."/>
            <person name="Teixeira M.M."/>
            <person name="Buck G.A."/>
        </authorList>
    </citation>
    <scope>NUCLEOTIDE SEQUENCE [LARGE SCALE GENOMIC DNA]</scope>
    <source>
        <strain evidence="3 4">025E</strain>
    </source>
</reference>
<dbReference type="InterPro" id="IPR019128">
    <property type="entry name" value="Dcc1"/>
</dbReference>
<dbReference type="GO" id="GO:0034088">
    <property type="term" value="P:maintenance of mitotic sister chromatid cohesion"/>
    <property type="evidence" value="ECO:0007669"/>
    <property type="project" value="TreeGrafter"/>
</dbReference>
<sequence>MSYVTLRSDFAACSEYRLLALEAECVHGLKERLAAQGPAASATAAAENGTTLLMMKGTSQLLLCDDRHTYRLRRVEYSNTLLLAEERPMCERDSEALKGASALGGSAPSRAEATSKHVVISAAERLFEAKRSCAYRDALRLIKAVPVTIEELESEYGQRPGGCAAGTTALPDGIGGSQRYTFPQLVSMSQCSAGELSDMLSDAGAIVVHGRVRLLHPSLLREALKAVIVFMEGCEELSWGVVEKHFCPSVYPSIVIRVVQRVYGALTRVEGKEGAAALLNMQKVLAALAEAAIVALAPSVGGEEVRPQGRGDETPFFSSVDFESFYSTWMDSVPSSFFASGEIPPLCEPAAFMSLLHAVVIVRGARGDGYAGATVVWAPQDELATDLSRRIEQLFELNPGRWEAEAFRAYVEPLLDPGVTLEQVVHRHAKEFHTPNQPVRYGRLA</sequence>
<keyword evidence="4" id="KW-1185">Reference proteome</keyword>
<dbReference type="GO" id="GO:0006260">
    <property type="term" value="P:DNA replication"/>
    <property type="evidence" value="ECO:0007669"/>
    <property type="project" value="UniProtKB-KW"/>
</dbReference>
<dbReference type="PANTHER" id="PTHR13395:SF6">
    <property type="entry name" value="SISTER CHROMATID COHESION PROTEIN DCC1"/>
    <property type="match status" value="1"/>
</dbReference>
<dbReference type="AlphaFoldDB" id="A0A422P9T1"/>
<evidence type="ECO:0000313" key="3">
    <source>
        <dbReference type="EMBL" id="RNF14463.1"/>
    </source>
</evidence>
<organism evidence="3 4">
    <name type="scientific">Trypanosoma conorhini</name>
    <dbReference type="NCBI Taxonomy" id="83891"/>
    <lineage>
        <taxon>Eukaryota</taxon>
        <taxon>Discoba</taxon>
        <taxon>Euglenozoa</taxon>
        <taxon>Kinetoplastea</taxon>
        <taxon>Metakinetoplastina</taxon>
        <taxon>Trypanosomatida</taxon>
        <taxon>Trypanosomatidae</taxon>
        <taxon>Trypanosoma</taxon>
    </lineage>
</organism>
<dbReference type="GeneID" id="40319444"/>
<dbReference type="Proteomes" id="UP000284403">
    <property type="component" value="Unassembled WGS sequence"/>
</dbReference>
<dbReference type="GO" id="GO:0000775">
    <property type="term" value="C:chromosome, centromeric region"/>
    <property type="evidence" value="ECO:0007669"/>
    <property type="project" value="TreeGrafter"/>
</dbReference>
<evidence type="ECO:0000313" key="4">
    <source>
        <dbReference type="Proteomes" id="UP000284403"/>
    </source>
</evidence>
<dbReference type="RefSeq" id="XP_029227160.1">
    <property type="nucleotide sequence ID" value="XM_029372723.1"/>
</dbReference>
<accession>A0A422P9T1</accession>
<evidence type="ECO:0000256" key="2">
    <source>
        <dbReference type="ARBA" id="ARBA00022705"/>
    </source>
</evidence>
<protein>
    <submittedName>
        <fullName evidence="3">Sister chromatid cohesion protein DCC1</fullName>
    </submittedName>
</protein>
<dbReference type="EMBL" id="MKKU01000363">
    <property type="protein sequence ID" value="RNF14463.1"/>
    <property type="molecule type" value="Genomic_DNA"/>
</dbReference>
<keyword evidence="2" id="KW-0235">DNA replication</keyword>
<dbReference type="Pfam" id="PF09724">
    <property type="entry name" value="Dcc1"/>
    <property type="match status" value="1"/>
</dbReference>
<comment type="similarity">
    <text evidence="1">Belongs to the DCC1 family.</text>
</comment>
<dbReference type="OrthoDB" id="276989at2759"/>